<name>I7LAZ8_9LACO</name>
<dbReference type="PANTHER" id="PTHR35524:SF1">
    <property type="entry name" value="ALPHA-ACETOLACTATE DECARBOXYLASE"/>
    <property type="match status" value="1"/>
</dbReference>
<evidence type="ECO:0000256" key="4">
    <source>
        <dbReference type="ARBA" id="ARBA00013204"/>
    </source>
</evidence>
<dbReference type="GO" id="GO:0047605">
    <property type="term" value="F:acetolactate decarboxylase activity"/>
    <property type="evidence" value="ECO:0007669"/>
    <property type="project" value="UniProtKB-UniRule"/>
</dbReference>
<accession>I7LAZ8</accession>
<evidence type="ECO:0000256" key="7">
    <source>
        <dbReference type="ARBA" id="ARBA00023061"/>
    </source>
</evidence>
<organism evidence="10 11">
    <name type="scientific">Lactobacillus hominis DSM 23910 = CRBIP 24.179</name>
    <dbReference type="NCBI Taxonomy" id="1423758"/>
    <lineage>
        <taxon>Bacteria</taxon>
        <taxon>Bacillati</taxon>
        <taxon>Bacillota</taxon>
        <taxon>Bacilli</taxon>
        <taxon>Lactobacillales</taxon>
        <taxon>Lactobacillaceae</taxon>
        <taxon>Lactobacillus</taxon>
    </lineage>
</organism>
<dbReference type="SUPFAM" id="SSF117856">
    <property type="entry name" value="AF0104/ALDC/Ptd012-like"/>
    <property type="match status" value="1"/>
</dbReference>
<evidence type="ECO:0000256" key="5">
    <source>
        <dbReference type="ARBA" id="ARBA00020164"/>
    </source>
</evidence>
<evidence type="ECO:0000256" key="1">
    <source>
        <dbReference type="ARBA" id="ARBA00001784"/>
    </source>
</evidence>
<dbReference type="PATRIC" id="fig|1423758.3.peg.398"/>
<evidence type="ECO:0000313" key="10">
    <source>
        <dbReference type="EMBL" id="CCI82699.1"/>
    </source>
</evidence>
<dbReference type="Pfam" id="PF03306">
    <property type="entry name" value="AAL_decarboxy"/>
    <property type="match status" value="1"/>
</dbReference>
<keyword evidence="11" id="KW-1185">Reference proteome</keyword>
<comment type="pathway">
    <text evidence="2 9">Polyol metabolism; (R,R)-butane-2,3-diol biosynthesis; (R,R)-butane-2,3-diol from pyruvate: step 2/3.</text>
</comment>
<dbReference type="OrthoDB" id="8612680at2"/>
<dbReference type="RefSeq" id="WP_008471859.1">
    <property type="nucleotide sequence ID" value="NZ_AYZP01000001.1"/>
</dbReference>
<dbReference type="UniPathway" id="UPA00626">
    <property type="reaction ID" value="UER00678"/>
</dbReference>
<comment type="caution">
    <text evidence="10">The sequence shown here is derived from an EMBL/GenBank/DDBJ whole genome shotgun (WGS) entry which is preliminary data.</text>
</comment>
<reference evidence="10 11" key="1">
    <citation type="submission" date="2012-06" db="EMBL/GenBank/DDBJ databases">
        <title>Draft Genome Sequence of Lactobacillus hominis Strain CRBIP 24.179T, isolated from human intestine.</title>
        <authorList>
            <person name="Cousin S."/>
            <person name="Ma L."/>
            <person name="Bizet C."/>
            <person name="Loux V."/>
            <person name="Bouchier C."/>
            <person name="Clermont D."/>
            <person name="Creno S."/>
        </authorList>
    </citation>
    <scope>NUCLEOTIDE SEQUENCE [LARGE SCALE GENOMIC DNA]</scope>
    <source>
        <strain evidence="11">CRBIP 24.179T</strain>
    </source>
</reference>
<dbReference type="PANTHER" id="PTHR35524">
    <property type="entry name" value="ALPHA-ACETOLACTATE DECARBOXYLASE"/>
    <property type="match status" value="1"/>
</dbReference>
<dbReference type="GeneID" id="82847922"/>
<dbReference type="PIRSF" id="PIRSF001332">
    <property type="entry name" value="Acetolac_decarb"/>
    <property type="match status" value="1"/>
</dbReference>
<dbReference type="eggNOG" id="COG3527">
    <property type="taxonomic scope" value="Bacteria"/>
</dbReference>
<dbReference type="GO" id="GO:0045151">
    <property type="term" value="P:acetoin biosynthetic process"/>
    <property type="evidence" value="ECO:0007669"/>
    <property type="project" value="UniProtKB-UniRule"/>
</dbReference>
<evidence type="ECO:0000256" key="9">
    <source>
        <dbReference type="PIRNR" id="PIRNR001332"/>
    </source>
</evidence>
<keyword evidence="6 9" id="KW-0210">Decarboxylase</keyword>
<evidence type="ECO:0000256" key="6">
    <source>
        <dbReference type="ARBA" id="ARBA00022793"/>
    </source>
</evidence>
<dbReference type="STRING" id="1423758.FC41_GL000395"/>
<dbReference type="Gene3D" id="3.30.1330.80">
    <property type="entry name" value="Hypothetical protein, similar to alpha- acetolactate decarboxylase, domain 2"/>
    <property type="match status" value="2"/>
</dbReference>
<dbReference type="Proteomes" id="UP000009320">
    <property type="component" value="Unassembled WGS sequence"/>
</dbReference>
<gene>
    <name evidence="10" type="ORF">BN55_08450</name>
</gene>
<evidence type="ECO:0000256" key="8">
    <source>
        <dbReference type="ARBA" id="ARBA00023239"/>
    </source>
</evidence>
<dbReference type="CDD" id="cd17299">
    <property type="entry name" value="acetolactate_decarboxylase"/>
    <property type="match status" value="1"/>
</dbReference>
<sequence length="238" mass="26480">MTTLYEHSTLASLMAGNFDGTITLKELLTHGSYGLGTFTGLDGEVIILNNEVYQATSSGKVNHITDMSTKLPFASVHFPDNLQELNSENVDFNYVNKKLVEEKKLQNVFAAIQLKGAFSFLHTRIAPKQEKPYPSLLEVAQKQPEFNYENISGTIIGYYAPAIFGSVTASGWHLHFISDDRQIAGHVLDFKAEKLSGNLEIFDNLMQHFPVNDLDFRDSHVDLASVKEGIEKSEGANH</sequence>
<dbReference type="InterPro" id="IPR005128">
    <property type="entry name" value="Acetolactate_a_deCO2ase"/>
</dbReference>
<dbReference type="EC" id="4.1.1.5" evidence="4 9"/>
<proteinExistence type="inferred from homology"/>
<comment type="catalytic activity">
    <reaction evidence="1 9">
        <text>(2S)-2-acetolactate + H(+) = (R)-acetoin + CO2</text>
        <dbReference type="Rhea" id="RHEA:21580"/>
        <dbReference type="ChEBI" id="CHEBI:15378"/>
        <dbReference type="ChEBI" id="CHEBI:15686"/>
        <dbReference type="ChEBI" id="CHEBI:16526"/>
        <dbReference type="ChEBI" id="CHEBI:58476"/>
        <dbReference type="EC" id="4.1.1.5"/>
    </reaction>
</comment>
<protein>
    <recommendedName>
        <fullName evidence="5 9">Alpha-acetolactate decarboxylase</fullName>
        <ecNumber evidence="4 9">4.1.1.5</ecNumber>
    </recommendedName>
</protein>
<evidence type="ECO:0000256" key="3">
    <source>
        <dbReference type="ARBA" id="ARBA00007106"/>
    </source>
</evidence>
<dbReference type="AlphaFoldDB" id="I7LAZ8"/>
<comment type="similarity">
    <text evidence="3 9">Belongs to the alpha-acetolactate decarboxylase family.</text>
</comment>
<dbReference type="EMBL" id="CAKE01000035">
    <property type="protein sequence ID" value="CCI82699.1"/>
    <property type="molecule type" value="Genomic_DNA"/>
</dbReference>
<keyword evidence="7 9" id="KW-0005">Acetoin biosynthesis</keyword>
<evidence type="ECO:0000256" key="2">
    <source>
        <dbReference type="ARBA" id="ARBA00005170"/>
    </source>
</evidence>
<keyword evidence="8 9" id="KW-0456">Lyase</keyword>
<dbReference type="NCBIfam" id="TIGR01252">
    <property type="entry name" value="acetolac_decarb"/>
    <property type="match status" value="1"/>
</dbReference>
<evidence type="ECO:0000313" key="11">
    <source>
        <dbReference type="Proteomes" id="UP000009320"/>
    </source>
</evidence>